<reference evidence="3 4" key="1">
    <citation type="journal article" date="2014" name="Int. J. Syst. Evol. Microbiol.">
        <title>Complete genome sequence of Corynebacterium casei LMG S-19264T (=DSM 44701T), isolated from a smear-ripened cheese.</title>
        <authorList>
            <consortium name="US DOE Joint Genome Institute (JGI-PGF)"/>
            <person name="Walter F."/>
            <person name="Albersmeier A."/>
            <person name="Kalinowski J."/>
            <person name="Ruckert C."/>
        </authorList>
    </citation>
    <scope>NUCLEOTIDE SEQUENCE [LARGE SCALE GENOMIC DNA]</scope>
    <source>
        <strain evidence="3 4">CGMCC 1.12976</strain>
    </source>
</reference>
<dbReference type="Gene3D" id="3.10.129.10">
    <property type="entry name" value="Hotdog Thioesterase"/>
    <property type="match status" value="1"/>
</dbReference>
<dbReference type="InterPro" id="IPR002539">
    <property type="entry name" value="MaoC-like_dom"/>
</dbReference>
<sequence length="152" mass="16120">MTVQTFADAEALLRASGTELGPGEWMLVDQARIDEFAHATNDPQWIHVDAERAAAGPFGGTIAHGFLTLSLLTAMIGGLYRVENVAMGINYGLEHVRFLQPVRSGSRVRASGSVASATRTGSGVRVGLQLAVEIEGQTKPALVAEFIVLYPG</sequence>
<keyword evidence="4" id="KW-1185">Reference proteome</keyword>
<dbReference type="EMBL" id="BMGP01000002">
    <property type="protein sequence ID" value="GGF21781.1"/>
    <property type="molecule type" value="Genomic_DNA"/>
</dbReference>
<name>A0A917B3Y2_9MICO</name>
<accession>A0A917B3Y2</accession>
<dbReference type="InterPro" id="IPR039375">
    <property type="entry name" value="NodN-like"/>
</dbReference>
<dbReference type="AlphaFoldDB" id="A0A917B3Y2"/>
<dbReference type="InterPro" id="IPR029069">
    <property type="entry name" value="HotDog_dom_sf"/>
</dbReference>
<dbReference type="PANTHER" id="PTHR42993:SF1">
    <property type="entry name" value="MAOC-LIKE DEHYDRATASE DOMAIN-CONTAINING PROTEIN"/>
    <property type="match status" value="1"/>
</dbReference>
<dbReference type="SUPFAM" id="SSF54637">
    <property type="entry name" value="Thioesterase/thiol ester dehydrase-isomerase"/>
    <property type="match status" value="1"/>
</dbReference>
<comment type="caution">
    <text evidence="3">The sequence shown here is derived from an EMBL/GenBank/DDBJ whole genome shotgun (WGS) entry which is preliminary data.</text>
</comment>
<evidence type="ECO:0000313" key="3">
    <source>
        <dbReference type="EMBL" id="GGF21781.1"/>
    </source>
</evidence>
<gene>
    <name evidence="3" type="ORF">GCM10011399_14380</name>
</gene>
<comment type="similarity">
    <text evidence="1">Belongs to the enoyl-CoA hydratase/isomerase family.</text>
</comment>
<dbReference type="CDD" id="cd03450">
    <property type="entry name" value="NodN"/>
    <property type="match status" value="1"/>
</dbReference>
<evidence type="ECO:0000313" key="4">
    <source>
        <dbReference type="Proteomes" id="UP000598775"/>
    </source>
</evidence>
<feature type="domain" description="MaoC-like" evidence="2">
    <location>
        <begin position="17"/>
        <end position="116"/>
    </location>
</feature>
<evidence type="ECO:0000259" key="2">
    <source>
        <dbReference type="Pfam" id="PF01575"/>
    </source>
</evidence>
<dbReference type="Proteomes" id="UP000598775">
    <property type="component" value="Unassembled WGS sequence"/>
</dbReference>
<dbReference type="Pfam" id="PF01575">
    <property type="entry name" value="MaoC_dehydratas"/>
    <property type="match status" value="1"/>
</dbReference>
<proteinExistence type="inferred from homology"/>
<evidence type="ECO:0000256" key="1">
    <source>
        <dbReference type="ARBA" id="ARBA00005254"/>
    </source>
</evidence>
<dbReference type="PANTHER" id="PTHR42993">
    <property type="entry name" value="MAOC-LIKE DEHYDRATASE DOMAIN-CONTAINING PROTEIN"/>
    <property type="match status" value="1"/>
</dbReference>
<dbReference type="RefSeq" id="WP_188675818.1">
    <property type="nucleotide sequence ID" value="NZ_BMGP01000002.1"/>
</dbReference>
<protein>
    <submittedName>
        <fullName evidence="3">MaoC family dehydratase</fullName>
    </submittedName>
</protein>
<organism evidence="3 4">
    <name type="scientific">Subtercola lobariae</name>
    <dbReference type="NCBI Taxonomy" id="1588641"/>
    <lineage>
        <taxon>Bacteria</taxon>
        <taxon>Bacillati</taxon>
        <taxon>Actinomycetota</taxon>
        <taxon>Actinomycetes</taxon>
        <taxon>Micrococcales</taxon>
        <taxon>Microbacteriaceae</taxon>
        <taxon>Subtercola</taxon>
    </lineage>
</organism>